<accession>A0ABQ9DT48</accession>
<feature type="compositionally biased region" description="Low complexity" evidence="1">
    <location>
        <begin position="16"/>
        <end position="26"/>
    </location>
</feature>
<comment type="caution">
    <text evidence="2">The sequence shown here is derived from an EMBL/GenBank/DDBJ whole genome shotgun (WGS) entry which is preliminary data.</text>
</comment>
<gene>
    <name evidence="2" type="ORF">WISP_05321</name>
</gene>
<evidence type="ECO:0000256" key="1">
    <source>
        <dbReference type="SAM" id="MobiDB-lite"/>
    </source>
</evidence>
<evidence type="ECO:0000313" key="3">
    <source>
        <dbReference type="Proteomes" id="UP001145742"/>
    </source>
</evidence>
<protein>
    <submittedName>
        <fullName evidence="2">Ubiquitin carboxyl-terminal hydrolase 4</fullName>
    </submittedName>
</protein>
<dbReference type="GO" id="GO:0016787">
    <property type="term" value="F:hydrolase activity"/>
    <property type="evidence" value="ECO:0007669"/>
    <property type="project" value="UniProtKB-KW"/>
</dbReference>
<feature type="region of interest" description="Disordered" evidence="1">
    <location>
        <begin position="1"/>
        <end position="110"/>
    </location>
</feature>
<keyword evidence="3" id="KW-1185">Reference proteome</keyword>
<reference evidence="2" key="1">
    <citation type="submission" date="2019-10" db="EMBL/GenBank/DDBJ databases">
        <authorList>
            <person name="Soares A.E.R."/>
            <person name="Aleixo A."/>
            <person name="Schneider P."/>
            <person name="Miyaki C.Y."/>
            <person name="Schneider M.P."/>
            <person name="Mello C."/>
            <person name="Vasconcelos A.T.R."/>
        </authorList>
    </citation>
    <scope>NUCLEOTIDE SEQUENCE</scope>
    <source>
        <tissue evidence="2">Muscle</tissue>
    </source>
</reference>
<keyword evidence="2" id="KW-0378">Hydrolase</keyword>
<dbReference type="PANTHER" id="PTHR48195">
    <property type="entry name" value="FRIEND VIRUS SUSCEPTIBILITY PROTEIN 1"/>
    <property type="match status" value="1"/>
</dbReference>
<dbReference type="PANTHER" id="PTHR48195:SF1">
    <property type="entry name" value="RIKEN CDNA 2410002F23 GENE"/>
    <property type="match status" value="1"/>
</dbReference>
<organism evidence="2 3">
    <name type="scientific">Willisornis vidua</name>
    <name type="common">Xingu scale-backed antbird</name>
    <dbReference type="NCBI Taxonomy" id="1566151"/>
    <lineage>
        <taxon>Eukaryota</taxon>
        <taxon>Metazoa</taxon>
        <taxon>Chordata</taxon>
        <taxon>Craniata</taxon>
        <taxon>Vertebrata</taxon>
        <taxon>Euteleostomi</taxon>
        <taxon>Archelosauria</taxon>
        <taxon>Archosauria</taxon>
        <taxon>Dinosauria</taxon>
        <taxon>Saurischia</taxon>
        <taxon>Theropoda</taxon>
        <taxon>Coelurosauria</taxon>
        <taxon>Aves</taxon>
        <taxon>Neognathae</taxon>
        <taxon>Neoaves</taxon>
        <taxon>Telluraves</taxon>
        <taxon>Australaves</taxon>
        <taxon>Passeriformes</taxon>
        <taxon>Thamnophilidae</taxon>
        <taxon>Willisornis</taxon>
    </lineage>
</organism>
<name>A0ABQ9DT48_9PASS</name>
<dbReference type="InterPro" id="IPR053270">
    <property type="entry name" value="Fv1_restriction_factor"/>
</dbReference>
<proteinExistence type="predicted"/>
<evidence type="ECO:0000313" key="2">
    <source>
        <dbReference type="EMBL" id="KAJ7427636.1"/>
    </source>
</evidence>
<dbReference type="Proteomes" id="UP001145742">
    <property type="component" value="Unassembled WGS sequence"/>
</dbReference>
<sequence>MSTQTTAEPERKGDKSTSTMSTQTMTEPEGKRDRSTSIMSNQAMAEPEGKENRSTSTMSTQTVEEPEGQQKPLTVAPVQKRKSKTKSVHIVNDEEEEGSSHQAEETEPEIIPRSLSLGELHKLRREFTRQANESILTWLFRIWDTTASDTILDGSEARQLGSLSRDVVIDQGIGKRQETLSLWRRLLSSVRERYLCTARTVEDDETRYPVLKGISHIGDNLFRG</sequence>
<dbReference type="EMBL" id="WHWB01031896">
    <property type="protein sequence ID" value="KAJ7427636.1"/>
    <property type="molecule type" value="Genomic_DNA"/>
</dbReference>
<feature type="compositionally biased region" description="Polar residues" evidence="1">
    <location>
        <begin position="54"/>
        <end position="63"/>
    </location>
</feature>